<comment type="caution">
    <text evidence="10">The sequence shown here is derived from an EMBL/GenBank/DDBJ whole genome shotgun (WGS) entry which is preliminary data.</text>
</comment>
<keyword evidence="6 8" id="KW-0520">NAD</keyword>
<dbReference type="EMBL" id="BMFV01000013">
    <property type="protein sequence ID" value="GGH81611.1"/>
    <property type="molecule type" value="Genomic_DNA"/>
</dbReference>
<dbReference type="InterPro" id="IPR005886">
    <property type="entry name" value="UDP_G4E"/>
</dbReference>
<evidence type="ECO:0000259" key="9">
    <source>
        <dbReference type="Pfam" id="PF16363"/>
    </source>
</evidence>
<dbReference type="Gene3D" id="3.90.25.10">
    <property type="entry name" value="UDP-galactose 4-epimerase, domain 1"/>
    <property type="match status" value="1"/>
</dbReference>
<evidence type="ECO:0000256" key="6">
    <source>
        <dbReference type="ARBA" id="ARBA00023027"/>
    </source>
</evidence>
<dbReference type="EC" id="5.1.3.2" evidence="4 8"/>
<gene>
    <name evidence="10" type="primary">galE</name>
    <name evidence="10" type="ORF">GCM10007096_19760</name>
</gene>
<dbReference type="PANTHER" id="PTHR43725">
    <property type="entry name" value="UDP-GLUCOSE 4-EPIMERASE"/>
    <property type="match status" value="1"/>
</dbReference>
<evidence type="ECO:0000313" key="10">
    <source>
        <dbReference type="EMBL" id="GGH81611.1"/>
    </source>
</evidence>
<dbReference type="Pfam" id="PF16363">
    <property type="entry name" value="GDP_Man_Dehyd"/>
    <property type="match status" value="1"/>
</dbReference>
<sequence>MMTVLVTGGAGYIGSHTCVELLRAGYKVIILDNFSNSKQEVLHRVQSISGKSFKCYQVDLLDSMEIRRVFVENNINAVIHFAGLKAVGESVEKPLAYYHHNITGTLNLCEAMQTFGVRRLVFSSSATVYGRNTCVPFTEEAPLSATNPYGRSKLMLENILHDVYKAHPQWSIQILRYFNPVGAHESGHIGEDPLGTPNNLVPYVAQVAIGRHPYLNIYGNDYDTPDGTGIRDYVHVVDLAQGHVKALEKSKDDAGINAYNLGTGQGYSVLELISTFERISGRQIPCKIVERRQGDIGESYANVAKAQRELGWTAQKSLEDMCRDTWRWQTQNPNGYQVKKKVAIRH</sequence>
<dbReference type="CDD" id="cd05247">
    <property type="entry name" value="UDP_G4E_1_SDR_e"/>
    <property type="match status" value="1"/>
</dbReference>
<evidence type="ECO:0000256" key="8">
    <source>
        <dbReference type="RuleBase" id="RU366046"/>
    </source>
</evidence>
<dbReference type="Proteomes" id="UP000656813">
    <property type="component" value="Unassembled WGS sequence"/>
</dbReference>
<dbReference type="GO" id="GO:0006012">
    <property type="term" value="P:galactose metabolic process"/>
    <property type="evidence" value="ECO:0007669"/>
    <property type="project" value="UniProtKB-UniPathway"/>
</dbReference>
<evidence type="ECO:0000256" key="1">
    <source>
        <dbReference type="ARBA" id="ARBA00000083"/>
    </source>
</evidence>
<reference evidence="10" key="1">
    <citation type="journal article" date="2014" name="Int. J. Syst. Evol. Microbiol.">
        <title>Complete genome sequence of Corynebacterium casei LMG S-19264T (=DSM 44701T), isolated from a smear-ripened cheese.</title>
        <authorList>
            <consortium name="US DOE Joint Genome Institute (JGI-PGF)"/>
            <person name="Walter F."/>
            <person name="Albersmeier A."/>
            <person name="Kalinowski J."/>
            <person name="Ruckert C."/>
        </authorList>
    </citation>
    <scope>NUCLEOTIDE SEQUENCE</scope>
    <source>
        <strain evidence="10">CGMCC 1.12777</strain>
    </source>
</reference>
<comment type="pathway">
    <text evidence="8">Carbohydrate metabolism; galactose metabolism.</text>
</comment>
<evidence type="ECO:0000256" key="3">
    <source>
        <dbReference type="ARBA" id="ARBA00007637"/>
    </source>
</evidence>
<evidence type="ECO:0000256" key="7">
    <source>
        <dbReference type="ARBA" id="ARBA00023235"/>
    </source>
</evidence>
<evidence type="ECO:0000313" key="11">
    <source>
        <dbReference type="Proteomes" id="UP000656813"/>
    </source>
</evidence>
<dbReference type="NCBIfam" id="NF007956">
    <property type="entry name" value="PRK10675.1"/>
    <property type="match status" value="1"/>
</dbReference>
<dbReference type="PRINTS" id="PR01713">
    <property type="entry name" value="NUCEPIMERASE"/>
</dbReference>
<dbReference type="NCBIfam" id="TIGR01179">
    <property type="entry name" value="galE"/>
    <property type="match status" value="1"/>
</dbReference>
<dbReference type="PANTHER" id="PTHR43725:SF47">
    <property type="entry name" value="UDP-GLUCOSE 4-EPIMERASE"/>
    <property type="match status" value="1"/>
</dbReference>
<dbReference type="GO" id="GO:0003978">
    <property type="term" value="F:UDP-glucose 4-epimerase activity"/>
    <property type="evidence" value="ECO:0007669"/>
    <property type="project" value="UniProtKB-UniRule"/>
</dbReference>
<evidence type="ECO:0000256" key="5">
    <source>
        <dbReference type="ARBA" id="ARBA00018569"/>
    </source>
</evidence>
<name>A0A8J2ZVS5_9BACL</name>
<dbReference type="Gene3D" id="3.40.50.720">
    <property type="entry name" value="NAD(P)-binding Rossmann-like Domain"/>
    <property type="match status" value="1"/>
</dbReference>
<keyword evidence="7 8" id="KW-0413">Isomerase</keyword>
<comment type="similarity">
    <text evidence="3 8">Belongs to the NAD(P)-dependent epimerase/dehydratase family.</text>
</comment>
<feature type="domain" description="NAD(P)-binding" evidence="9">
    <location>
        <begin position="5"/>
        <end position="325"/>
    </location>
</feature>
<reference evidence="10" key="2">
    <citation type="submission" date="2020-09" db="EMBL/GenBank/DDBJ databases">
        <authorList>
            <person name="Sun Q."/>
            <person name="Zhou Y."/>
        </authorList>
    </citation>
    <scope>NUCLEOTIDE SEQUENCE</scope>
    <source>
        <strain evidence="10">CGMCC 1.12777</strain>
    </source>
</reference>
<comment type="subunit">
    <text evidence="8">Homodimer.</text>
</comment>
<comment type="catalytic activity">
    <reaction evidence="1 8">
        <text>UDP-alpha-D-glucose = UDP-alpha-D-galactose</text>
        <dbReference type="Rhea" id="RHEA:22168"/>
        <dbReference type="ChEBI" id="CHEBI:58885"/>
        <dbReference type="ChEBI" id="CHEBI:66914"/>
        <dbReference type="EC" id="5.1.3.2"/>
    </reaction>
</comment>
<protein>
    <recommendedName>
        <fullName evidence="5 8">UDP-glucose 4-epimerase</fullName>
        <ecNumber evidence="4 8">5.1.3.2</ecNumber>
    </recommendedName>
</protein>
<keyword evidence="8" id="KW-0119">Carbohydrate metabolism</keyword>
<dbReference type="InterPro" id="IPR016040">
    <property type="entry name" value="NAD(P)-bd_dom"/>
</dbReference>
<dbReference type="AlphaFoldDB" id="A0A8J2ZVS5"/>
<dbReference type="UniPathway" id="UPA00214"/>
<comment type="cofactor">
    <cofactor evidence="2 8">
        <name>NAD(+)</name>
        <dbReference type="ChEBI" id="CHEBI:57540"/>
    </cofactor>
</comment>
<dbReference type="SUPFAM" id="SSF51735">
    <property type="entry name" value="NAD(P)-binding Rossmann-fold domains"/>
    <property type="match status" value="1"/>
</dbReference>
<dbReference type="InterPro" id="IPR036291">
    <property type="entry name" value="NAD(P)-bd_dom_sf"/>
</dbReference>
<proteinExistence type="inferred from homology"/>
<evidence type="ECO:0000256" key="4">
    <source>
        <dbReference type="ARBA" id="ARBA00013189"/>
    </source>
</evidence>
<organism evidence="10 11">
    <name type="scientific">Pullulanibacillus pueri</name>
    <dbReference type="NCBI Taxonomy" id="1437324"/>
    <lineage>
        <taxon>Bacteria</taxon>
        <taxon>Bacillati</taxon>
        <taxon>Bacillota</taxon>
        <taxon>Bacilli</taxon>
        <taxon>Bacillales</taxon>
        <taxon>Sporolactobacillaceae</taxon>
        <taxon>Pullulanibacillus</taxon>
    </lineage>
</organism>
<evidence type="ECO:0000256" key="2">
    <source>
        <dbReference type="ARBA" id="ARBA00001911"/>
    </source>
</evidence>
<keyword evidence="11" id="KW-1185">Reference proteome</keyword>
<accession>A0A8J2ZVS5</accession>
<dbReference type="GO" id="GO:0005829">
    <property type="term" value="C:cytosol"/>
    <property type="evidence" value="ECO:0007669"/>
    <property type="project" value="TreeGrafter"/>
</dbReference>